<dbReference type="HOGENOM" id="CLU_1994908_0_0_1"/>
<name>E9G2P7_DAPPU</name>
<sequence length="125" mass="13697">MEEETPAKEELEDFEAITNSSSSEMVNWQSVAAHGLCLHRFSSVRFVLLSPRISRHATNGTAYKKSTAGANDEIYFGVFYAHVQNELNDSKELASCGDVEGASLLSHRGDMGKRAEQVSGARCNL</sequence>
<protein>
    <submittedName>
        <fullName evidence="1">Uncharacterized protein</fullName>
    </submittedName>
</protein>
<keyword evidence="2" id="KW-1185">Reference proteome</keyword>
<dbReference type="KEGG" id="dpx:DAPPUDRAFT_236622"/>
<dbReference type="AlphaFoldDB" id="E9G2P7"/>
<evidence type="ECO:0000313" key="1">
    <source>
        <dbReference type="EMBL" id="EFX86085.1"/>
    </source>
</evidence>
<organism evidence="1 2">
    <name type="scientific">Daphnia pulex</name>
    <name type="common">Water flea</name>
    <dbReference type="NCBI Taxonomy" id="6669"/>
    <lineage>
        <taxon>Eukaryota</taxon>
        <taxon>Metazoa</taxon>
        <taxon>Ecdysozoa</taxon>
        <taxon>Arthropoda</taxon>
        <taxon>Crustacea</taxon>
        <taxon>Branchiopoda</taxon>
        <taxon>Diplostraca</taxon>
        <taxon>Cladocera</taxon>
        <taxon>Anomopoda</taxon>
        <taxon>Daphniidae</taxon>
        <taxon>Daphnia</taxon>
    </lineage>
</organism>
<gene>
    <name evidence="1" type="ORF">DAPPUDRAFT_236622</name>
</gene>
<proteinExistence type="predicted"/>
<dbReference type="EMBL" id="GL732530">
    <property type="protein sequence ID" value="EFX86085.1"/>
    <property type="molecule type" value="Genomic_DNA"/>
</dbReference>
<dbReference type="Proteomes" id="UP000000305">
    <property type="component" value="Unassembled WGS sequence"/>
</dbReference>
<accession>E9G2P7</accession>
<evidence type="ECO:0000313" key="2">
    <source>
        <dbReference type="Proteomes" id="UP000000305"/>
    </source>
</evidence>
<reference evidence="1 2" key="1">
    <citation type="journal article" date="2011" name="Science">
        <title>The ecoresponsive genome of Daphnia pulex.</title>
        <authorList>
            <person name="Colbourne J.K."/>
            <person name="Pfrender M.E."/>
            <person name="Gilbert D."/>
            <person name="Thomas W.K."/>
            <person name="Tucker A."/>
            <person name="Oakley T.H."/>
            <person name="Tokishita S."/>
            <person name="Aerts A."/>
            <person name="Arnold G.J."/>
            <person name="Basu M.K."/>
            <person name="Bauer D.J."/>
            <person name="Caceres C.E."/>
            <person name="Carmel L."/>
            <person name="Casola C."/>
            <person name="Choi J.H."/>
            <person name="Detter J.C."/>
            <person name="Dong Q."/>
            <person name="Dusheyko S."/>
            <person name="Eads B.D."/>
            <person name="Frohlich T."/>
            <person name="Geiler-Samerotte K.A."/>
            <person name="Gerlach D."/>
            <person name="Hatcher P."/>
            <person name="Jogdeo S."/>
            <person name="Krijgsveld J."/>
            <person name="Kriventseva E.V."/>
            <person name="Kultz D."/>
            <person name="Laforsch C."/>
            <person name="Lindquist E."/>
            <person name="Lopez J."/>
            <person name="Manak J.R."/>
            <person name="Muller J."/>
            <person name="Pangilinan J."/>
            <person name="Patwardhan R.P."/>
            <person name="Pitluck S."/>
            <person name="Pritham E.J."/>
            <person name="Rechtsteiner A."/>
            <person name="Rho M."/>
            <person name="Rogozin I.B."/>
            <person name="Sakarya O."/>
            <person name="Salamov A."/>
            <person name="Schaack S."/>
            <person name="Shapiro H."/>
            <person name="Shiga Y."/>
            <person name="Skalitzky C."/>
            <person name="Smith Z."/>
            <person name="Souvorov A."/>
            <person name="Sung W."/>
            <person name="Tang Z."/>
            <person name="Tsuchiya D."/>
            <person name="Tu H."/>
            <person name="Vos H."/>
            <person name="Wang M."/>
            <person name="Wolf Y.I."/>
            <person name="Yamagata H."/>
            <person name="Yamada T."/>
            <person name="Ye Y."/>
            <person name="Shaw J.R."/>
            <person name="Andrews J."/>
            <person name="Crease T.J."/>
            <person name="Tang H."/>
            <person name="Lucas S.M."/>
            <person name="Robertson H.M."/>
            <person name="Bork P."/>
            <person name="Koonin E.V."/>
            <person name="Zdobnov E.M."/>
            <person name="Grigoriev I.V."/>
            <person name="Lynch M."/>
            <person name="Boore J.L."/>
        </authorList>
    </citation>
    <scope>NUCLEOTIDE SEQUENCE [LARGE SCALE GENOMIC DNA]</scope>
</reference>
<dbReference type="InParanoid" id="E9G2P7"/>